<feature type="region of interest" description="Disordered" evidence="2">
    <location>
        <begin position="314"/>
        <end position="337"/>
    </location>
</feature>
<feature type="compositionally biased region" description="Basic residues" evidence="2">
    <location>
        <begin position="159"/>
        <end position="180"/>
    </location>
</feature>
<evidence type="ECO:0000256" key="1">
    <source>
        <dbReference type="SAM" id="Coils"/>
    </source>
</evidence>
<name>A0A6A5WUR8_9PLEO</name>
<feature type="region of interest" description="Disordered" evidence="2">
    <location>
        <begin position="574"/>
        <end position="593"/>
    </location>
</feature>
<feature type="compositionally biased region" description="Basic and acidic residues" evidence="2">
    <location>
        <begin position="56"/>
        <end position="78"/>
    </location>
</feature>
<feature type="compositionally biased region" description="Polar residues" evidence="2">
    <location>
        <begin position="148"/>
        <end position="158"/>
    </location>
</feature>
<keyword evidence="1" id="KW-0175">Coiled coil</keyword>
<keyword evidence="4" id="KW-1185">Reference proteome</keyword>
<reference evidence="3" key="1">
    <citation type="journal article" date="2020" name="Stud. Mycol.">
        <title>101 Dothideomycetes genomes: a test case for predicting lifestyles and emergence of pathogens.</title>
        <authorList>
            <person name="Haridas S."/>
            <person name="Albert R."/>
            <person name="Binder M."/>
            <person name="Bloem J."/>
            <person name="Labutti K."/>
            <person name="Salamov A."/>
            <person name="Andreopoulos B."/>
            <person name="Baker S."/>
            <person name="Barry K."/>
            <person name="Bills G."/>
            <person name="Bluhm B."/>
            <person name="Cannon C."/>
            <person name="Castanera R."/>
            <person name="Culley D."/>
            <person name="Daum C."/>
            <person name="Ezra D."/>
            <person name="Gonzalez J."/>
            <person name="Henrissat B."/>
            <person name="Kuo A."/>
            <person name="Liang C."/>
            <person name="Lipzen A."/>
            <person name="Lutzoni F."/>
            <person name="Magnuson J."/>
            <person name="Mondo S."/>
            <person name="Nolan M."/>
            <person name="Ohm R."/>
            <person name="Pangilinan J."/>
            <person name="Park H.-J."/>
            <person name="Ramirez L."/>
            <person name="Alfaro M."/>
            <person name="Sun H."/>
            <person name="Tritt A."/>
            <person name="Yoshinaga Y."/>
            <person name="Zwiers L.-H."/>
            <person name="Turgeon B."/>
            <person name="Goodwin S."/>
            <person name="Spatafora J."/>
            <person name="Crous P."/>
            <person name="Grigoriev I."/>
        </authorList>
    </citation>
    <scope>NUCLEOTIDE SEQUENCE</scope>
    <source>
        <strain evidence="3">CBS 123094</strain>
    </source>
</reference>
<evidence type="ECO:0000256" key="2">
    <source>
        <dbReference type="SAM" id="MobiDB-lite"/>
    </source>
</evidence>
<dbReference type="Proteomes" id="UP000799779">
    <property type="component" value="Unassembled WGS sequence"/>
</dbReference>
<gene>
    <name evidence="3" type="ORF">P154DRAFT_570849</name>
</gene>
<dbReference type="EMBL" id="ML977562">
    <property type="protein sequence ID" value="KAF2005553.1"/>
    <property type="molecule type" value="Genomic_DNA"/>
</dbReference>
<feature type="compositionally biased region" description="Basic and acidic residues" evidence="2">
    <location>
        <begin position="181"/>
        <end position="194"/>
    </location>
</feature>
<feature type="region of interest" description="Disordered" evidence="2">
    <location>
        <begin position="1"/>
        <end position="258"/>
    </location>
</feature>
<organism evidence="3 4">
    <name type="scientific">Amniculicola lignicola CBS 123094</name>
    <dbReference type="NCBI Taxonomy" id="1392246"/>
    <lineage>
        <taxon>Eukaryota</taxon>
        <taxon>Fungi</taxon>
        <taxon>Dikarya</taxon>
        <taxon>Ascomycota</taxon>
        <taxon>Pezizomycotina</taxon>
        <taxon>Dothideomycetes</taxon>
        <taxon>Pleosporomycetidae</taxon>
        <taxon>Pleosporales</taxon>
        <taxon>Amniculicolaceae</taxon>
        <taxon>Amniculicola</taxon>
    </lineage>
</organism>
<accession>A0A6A5WUR8</accession>
<feature type="compositionally biased region" description="Basic and acidic residues" evidence="2">
    <location>
        <begin position="103"/>
        <end position="115"/>
    </location>
</feature>
<evidence type="ECO:0000313" key="4">
    <source>
        <dbReference type="Proteomes" id="UP000799779"/>
    </source>
</evidence>
<feature type="region of interest" description="Disordered" evidence="2">
    <location>
        <begin position="508"/>
        <end position="559"/>
    </location>
</feature>
<feature type="region of interest" description="Disordered" evidence="2">
    <location>
        <begin position="650"/>
        <end position="700"/>
    </location>
</feature>
<feature type="coiled-coil region" evidence="1">
    <location>
        <begin position="616"/>
        <end position="643"/>
    </location>
</feature>
<feature type="region of interest" description="Disordered" evidence="2">
    <location>
        <begin position="730"/>
        <end position="750"/>
    </location>
</feature>
<evidence type="ECO:0000313" key="3">
    <source>
        <dbReference type="EMBL" id="KAF2005553.1"/>
    </source>
</evidence>
<dbReference type="OrthoDB" id="5428925at2759"/>
<sequence>MLTQDDFGLANMSGEKTPLRRSSWKAEAIRRGDLKISGPFPITEETPLSEEEEKEFAEKHNSREEPPLQEQALEKEMQPLESRPAPQSTNDEEETPHSPVHGEAWEPPREQHEEVQAEGEPVAVRETTELQTRSSPEPVSHTAPSPFPSLQDSSAKTTPTKKKRQSGLRNVFRKMFGRKAKSQEREQIREESPVRRHGYHRSEPISMVQSTEPTRKENSPPRQRISELPVRELEPLNPLGQHLPFPMNVNAPQETSPQHDYLTFDTPPNFPTNRRATLPSLLLPSSSASWTGAGRLTALDERHDAESIESPQIGIALSSPPGAPTSVHSKRRSRSAGALRDLAKAMAVAGAGGAARPSVERRRSEEIRFWRNSYQSTSVYSVQTPRPRTAQTVETVLSRETTETSTRVDEEDEEVISEGNVARVPTVEQQDSGVVQSVSVVPVDQFDFGNLKNEFEEPEMPEVHQAAPDVPGRSVRRFSIEDRVKHLEDHVQDMETIVRRLSGRNNRQTIILENAPKGRRSRNRSSSATSDRQGSHHSSKSSNRTLSVKQEMDEPPSPILAPLSAVAELPPSTTVPKPVLSQDPSPAAHLPSTSLSSIFSQTSTLQDQVHALHSSLQNERSARKALELQVRSLQRDLAHLHNLVHKLLSTSPSYPTPSPDTLITSHEASTPRAVPSSQSHHTHFDSSSEIEDEEEERTPGKMRLRETVLSRFSGDSEGLGLGRVADVEVEGEGEGDGWNKTGSREDVVSPEAWTTPKEDMEERGFFGNQSLVDVHQVKRQENMF</sequence>
<dbReference type="AlphaFoldDB" id="A0A6A5WUR8"/>
<proteinExistence type="predicted"/>
<protein>
    <submittedName>
        <fullName evidence="3">Uncharacterized protein</fullName>
    </submittedName>
</protein>